<organism evidence="2 3">
    <name type="scientific">Otus sunia</name>
    <name type="common">Oriental scops-owl</name>
    <dbReference type="NCBI Taxonomy" id="257818"/>
    <lineage>
        <taxon>Eukaryota</taxon>
        <taxon>Metazoa</taxon>
        <taxon>Chordata</taxon>
        <taxon>Craniata</taxon>
        <taxon>Vertebrata</taxon>
        <taxon>Euteleostomi</taxon>
        <taxon>Archelosauria</taxon>
        <taxon>Archosauria</taxon>
        <taxon>Dinosauria</taxon>
        <taxon>Saurischia</taxon>
        <taxon>Theropoda</taxon>
        <taxon>Coelurosauria</taxon>
        <taxon>Aves</taxon>
        <taxon>Neognathae</taxon>
        <taxon>Neoaves</taxon>
        <taxon>Telluraves</taxon>
        <taxon>Strigiformes</taxon>
        <taxon>Strigidae</taxon>
        <taxon>Otus</taxon>
    </lineage>
</organism>
<accession>A0A8C8B2J8</accession>
<proteinExistence type="predicted"/>
<dbReference type="Proteomes" id="UP000694552">
    <property type="component" value="Unplaced"/>
</dbReference>
<dbReference type="AlphaFoldDB" id="A0A8C8B2J8"/>
<dbReference type="Gene3D" id="1.10.238.10">
    <property type="entry name" value="EF-hand"/>
    <property type="match status" value="1"/>
</dbReference>
<protein>
    <submittedName>
        <fullName evidence="2">Myosin light chain 7</fullName>
    </submittedName>
</protein>
<dbReference type="InterPro" id="IPR050403">
    <property type="entry name" value="Myosin_RLC"/>
</dbReference>
<dbReference type="SUPFAM" id="SSF47473">
    <property type="entry name" value="EF-hand"/>
    <property type="match status" value="1"/>
</dbReference>
<evidence type="ECO:0000313" key="2">
    <source>
        <dbReference type="Ensembl" id="ENSOSUP00000015066.1"/>
    </source>
</evidence>
<keyword evidence="1" id="KW-0677">Repeat</keyword>
<evidence type="ECO:0000313" key="3">
    <source>
        <dbReference type="Proteomes" id="UP000694552"/>
    </source>
</evidence>
<reference evidence="2" key="1">
    <citation type="submission" date="2025-08" db="UniProtKB">
        <authorList>
            <consortium name="Ensembl"/>
        </authorList>
    </citation>
    <scope>IDENTIFICATION</scope>
</reference>
<sequence>AASRIPCGRAVARRGQRGSSNVFCTFERAQIQESKEVAGGGSWGNRDGTVTEEDLKDTYIQLGQWELEEVLEEGKGPMNFTLFLTLFGEKLNRVTPGPEESILNAFRLFPAPSTRTSEVTRLLLSQAEKFSLEEVEQLLVVTPIDVSGDIDYKSLCLIVTHRDEKED</sequence>
<evidence type="ECO:0000256" key="1">
    <source>
        <dbReference type="ARBA" id="ARBA00022737"/>
    </source>
</evidence>
<reference evidence="2" key="2">
    <citation type="submission" date="2025-09" db="UniProtKB">
        <authorList>
            <consortium name="Ensembl"/>
        </authorList>
    </citation>
    <scope>IDENTIFICATION</scope>
</reference>
<dbReference type="InterPro" id="IPR011992">
    <property type="entry name" value="EF-hand-dom_pair"/>
</dbReference>
<keyword evidence="3" id="KW-1185">Reference proteome</keyword>
<dbReference type="PANTHER" id="PTHR23049">
    <property type="entry name" value="MYOSIN REGULATORY LIGHT CHAIN 2"/>
    <property type="match status" value="1"/>
</dbReference>
<name>A0A8C8B2J8_9STRI</name>
<dbReference type="Ensembl" id="ENSOSUT00000015576.1">
    <property type="protein sequence ID" value="ENSOSUP00000015066.1"/>
    <property type="gene ID" value="ENSOSUG00000010747.1"/>
</dbReference>